<gene>
    <name evidence="2" type="ORF">E9998_21970</name>
</gene>
<evidence type="ECO:0000313" key="3">
    <source>
        <dbReference type="Proteomes" id="UP000305792"/>
    </source>
</evidence>
<dbReference type="InterPro" id="IPR008538">
    <property type="entry name" value="Uma2"/>
</dbReference>
<proteinExistence type="predicted"/>
<dbReference type="Gene3D" id="3.90.1570.10">
    <property type="entry name" value="tt1808, chain A"/>
    <property type="match status" value="1"/>
</dbReference>
<organism evidence="2 3">
    <name type="scientific">Glycomyces paridis</name>
    <dbReference type="NCBI Taxonomy" id="2126555"/>
    <lineage>
        <taxon>Bacteria</taxon>
        <taxon>Bacillati</taxon>
        <taxon>Actinomycetota</taxon>
        <taxon>Actinomycetes</taxon>
        <taxon>Glycomycetales</taxon>
        <taxon>Glycomycetaceae</taxon>
        <taxon>Glycomyces</taxon>
    </lineage>
</organism>
<dbReference type="Proteomes" id="UP000305792">
    <property type="component" value="Unassembled WGS sequence"/>
</dbReference>
<dbReference type="PANTHER" id="PTHR35400">
    <property type="entry name" value="SLR1083 PROTEIN"/>
    <property type="match status" value="1"/>
</dbReference>
<dbReference type="InterPro" id="IPR011335">
    <property type="entry name" value="Restrct_endonuc-II-like"/>
</dbReference>
<dbReference type="Pfam" id="PF05685">
    <property type="entry name" value="Uma2"/>
    <property type="match status" value="1"/>
</dbReference>
<dbReference type="CDD" id="cd06260">
    <property type="entry name" value="DUF820-like"/>
    <property type="match status" value="1"/>
</dbReference>
<sequence>MYEEKPGKEADMVDLAERGTALVTTEFPYSLDTGAVMTLREAWEQLETPPGYRAEMLRGEIILSPTPIDKHNRIFGSLVTRLAAKAEAEDWSVTNTQTISLPATDEEAVPDLIVIPQEAMDSGEWRKSAEEVLLICEITSPSTRTRDREYKLKSYALAGIPLYLIVDLYDHEGTVTVYSEPDGEGAYIEHQTVGFGRSITLPDPIGVEIDTSRFVPKSRKD</sequence>
<dbReference type="InterPro" id="IPR012296">
    <property type="entry name" value="Nuclease_put_TT1808"/>
</dbReference>
<evidence type="ECO:0000313" key="2">
    <source>
        <dbReference type="EMBL" id="THV24294.1"/>
    </source>
</evidence>
<keyword evidence="2" id="KW-0378">Hydrolase</keyword>
<dbReference type="PANTHER" id="PTHR35400:SF3">
    <property type="entry name" value="SLL1072 PROTEIN"/>
    <property type="match status" value="1"/>
</dbReference>
<reference evidence="2 3" key="1">
    <citation type="journal article" date="2018" name="Int. J. Syst. Evol. Microbiol.">
        <title>Glycomyces paridis sp. nov., isolated from the medicinal plant Paris polyphylla.</title>
        <authorList>
            <person name="Fang X.M."/>
            <person name="Bai J.L."/>
            <person name="Su J."/>
            <person name="Zhao L.L."/>
            <person name="Liu H.Y."/>
            <person name="Ma B.P."/>
            <person name="Zhang Y.Q."/>
            <person name="Yu L.Y."/>
        </authorList>
    </citation>
    <scope>NUCLEOTIDE SEQUENCE [LARGE SCALE GENOMIC DNA]</scope>
    <source>
        <strain evidence="2 3">CPCC 204357</strain>
    </source>
</reference>
<dbReference type="SUPFAM" id="SSF52980">
    <property type="entry name" value="Restriction endonuclease-like"/>
    <property type="match status" value="1"/>
</dbReference>
<dbReference type="AlphaFoldDB" id="A0A4S8P8F2"/>
<feature type="domain" description="Putative restriction endonuclease" evidence="1">
    <location>
        <begin position="43"/>
        <end position="210"/>
    </location>
</feature>
<dbReference type="GO" id="GO:0004519">
    <property type="term" value="F:endonuclease activity"/>
    <property type="evidence" value="ECO:0007669"/>
    <property type="project" value="UniProtKB-KW"/>
</dbReference>
<accession>A0A4S8P8F2</accession>
<protein>
    <submittedName>
        <fullName evidence="2">Uma2 family endonuclease</fullName>
    </submittedName>
</protein>
<evidence type="ECO:0000259" key="1">
    <source>
        <dbReference type="Pfam" id="PF05685"/>
    </source>
</evidence>
<keyword evidence="3" id="KW-1185">Reference proteome</keyword>
<dbReference type="EMBL" id="STGX01000020">
    <property type="protein sequence ID" value="THV24294.1"/>
    <property type="molecule type" value="Genomic_DNA"/>
</dbReference>
<keyword evidence="2" id="KW-0540">Nuclease</keyword>
<name>A0A4S8P8F2_9ACTN</name>
<keyword evidence="2" id="KW-0255">Endonuclease</keyword>
<comment type="caution">
    <text evidence="2">The sequence shown here is derived from an EMBL/GenBank/DDBJ whole genome shotgun (WGS) entry which is preliminary data.</text>
</comment>